<dbReference type="GO" id="GO:0032259">
    <property type="term" value="P:methylation"/>
    <property type="evidence" value="ECO:0007669"/>
    <property type="project" value="UniProtKB-KW"/>
</dbReference>
<dbReference type="GO" id="GO:0003677">
    <property type="term" value="F:DNA binding"/>
    <property type="evidence" value="ECO:0007669"/>
    <property type="project" value="InterPro"/>
</dbReference>
<dbReference type="InterPro" id="IPR002052">
    <property type="entry name" value="DNA_methylase_N6_adenine_CS"/>
</dbReference>
<dbReference type="EMBL" id="PEYM01000127">
    <property type="protein sequence ID" value="PIS28553.1"/>
    <property type="molecule type" value="Genomic_DNA"/>
</dbReference>
<keyword evidence="2 6" id="KW-0489">Methyltransferase</keyword>
<feature type="domain" description="DNA methylase N-4/N-6" evidence="5">
    <location>
        <begin position="61"/>
        <end position="284"/>
    </location>
</feature>
<dbReference type="EC" id="2.1.1.-" evidence="4"/>
<evidence type="ECO:0000256" key="1">
    <source>
        <dbReference type="ARBA" id="ARBA00006594"/>
    </source>
</evidence>
<dbReference type="Pfam" id="PF01555">
    <property type="entry name" value="N6_N4_Mtase"/>
    <property type="match status" value="1"/>
</dbReference>
<dbReference type="AlphaFoldDB" id="A0A2H0XUG1"/>
<accession>A0A2H0XUG1</accession>
<proteinExistence type="inferred from homology"/>
<sequence length="339" mass="39164">MSCEKEKAPRNQTIVLDKSETNKYSKRLIHLHSSTSFQNIINTTINQDVFEAFDYLPDKFIDLLFIDPPYNLNKKFNTHDFKAMGSAEYEEYIDSWLSVMLRMLKPTASIYICGDWRSSSAIYNVMLKYFIVRNRITWEREKGRGALSNWKNCIEDIWFGTVSNEYRFDVDAVKLKRKVVAPYKDKNGNPKDWVDGENGAFRITHPSNIWTDITIPYWSMAENTDHPTQKPEKLLAKIILASSKPGDLVFDPFLGSGTTSVVAKKLGRNYCGIEIDDYYACLAEKRLDIADHDRTIQGYHDGIFWERNSLGAQKRAKTNKPLSNYKNITLFEQFAGAIR</sequence>
<evidence type="ECO:0000313" key="6">
    <source>
        <dbReference type="EMBL" id="PIS28553.1"/>
    </source>
</evidence>
<evidence type="ECO:0000256" key="3">
    <source>
        <dbReference type="ARBA" id="ARBA00022679"/>
    </source>
</evidence>
<comment type="similarity">
    <text evidence="1 4">Belongs to the N(4)/N(6)-methyltransferase family.</text>
</comment>
<evidence type="ECO:0000313" key="7">
    <source>
        <dbReference type="Proteomes" id="UP000231343"/>
    </source>
</evidence>
<dbReference type="SUPFAM" id="SSF53335">
    <property type="entry name" value="S-adenosyl-L-methionine-dependent methyltransferases"/>
    <property type="match status" value="1"/>
</dbReference>
<evidence type="ECO:0000256" key="2">
    <source>
        <dbReference type="ARBA" id="ARBA00022603"/>
    </source>
</evidence>
<evidence type="ECO:0000256" key="4">
    <source>
        <dbReference type="RuleBase" id="RU362026"/>
    </source>
</evidence>
<organism evidence="6 7">
    <name type="scientific">Candidatus Saganbacteria bacterium CG08_land_8_20_14_0_20_45_16</name>
    <dbReference type="NCBI Taxonomy" id="2014293"/>
    <lineage>
        <taxon>Bacteria</taxon>
        <taxon>Bacillati</taxon>
        <taxon>Saganbacteria</taxon>
    </lineage>
</organism>
<name>A0A2H0XUG1_UNCSA</name>
<comment type="caution">
    <text evidence="6">The sequence shown here is derived from an EMBL/GenBank/DDBJ whole genome shotgun (WGS) entry which is preliminary data.</text>
</comment>
<dbReference type="InterPro" id="IPR001091">
    <property type="entry name" value="RM_Methyltransferase"/>
</dbReference>
<dbReference type="GO" id="GO:0009007">
    <property type="term" value="F:site-specific DNA-methyltransferase (adenine-specific) activity"/>
    <property type="evidence" value="ECO:0007669"/>
    <property type="project" value="TreeGrafter"/>
</dbReference>
<gene>
    <name evidence="6" type="ORF">COT42_07545</name>
</gene>
<dbReference type="InterPro" id="IPR029063">
    <property type="entry name" value="SAM-dependent_MTases_sf"/>
</dbReference>
<reference evidence="6 7" key="1">
    <citation type="submission" date="2017-09" db="EMBL/GenBank/DDBJ databases">
        <title>Depth-based differentiation of microbial function through sediment-hosted aquifers and enrichment of novel symbionts in the deep terrestrial subsurface.</title>
        <authorList>
            <person name="Probst A.J."/>
            <person name="Ladd B."/>
            <person name="Jarett J.K."/>
            <person name="Geller-Mcgrath D.E."/>
            <person name="Sieber C.M."/>
            <person name="Emerson J.B."/>
            <person name="Anantharaman K."/>
            <person name="Thomas B.C."/>
            <person name="Malmstrom R."/>
            <person name="Stieglmeier M."/>
            <person name="Klingl A."/>
            <person name="Woyke T."/>
            <person name="Ryan C.M."/>
            <person name="Banfield J.F."/>
        </authorList>
    </citation>
    <scope>NUCLEOTIDE SEQUENCE [LARGE SCALE GENOMIC DNA]</scope>
    <source>
        <strain evidence="6">CG08_land_8_20_14_0_20_45_16</strain>
    </source>
</reference>
<dbReference type="GO" id="GO:0008170">
    <property type="term" value="F:N-methyltransferase activity"/>
    <property type="evidence" value="ECO:0007669"/>
    <property type="project" value="InterPro"/>
</dbReference>
<dbReference type="PANTHER" id="PTHR13370:SF3">
    <property type="entry name" value="TRNA (GUANINE(10)-N2)-METHYLTRANSFERASE HOMOLOG"/>
    <property type="match status" value="1"/>
</dbReference>
<evidence type="ECO:0000259" key="5">
    <source>
        <dbReference type="Pfam" id="PF01555"/>
    </source>
</evidence>
<protein>
    <recommendedName>
        <fullName evidence="4">Methyltransferase</fullName>
        <ecNumber evidence="4">2.1.1.-</ecNumber>
    </recommendedName>
</protein>
<dbReference type="PRINTS" id="PR00508">
    <property type="entry name" value="S21N4MTFRASE"/>
</dbReference>
<dbReference type="InterPro" id="IPR002941">
    <property type="entry name" value="DNA_methylase_N4/N6"/>
</dbReference>
<keyword evidence="3 6" id="KW-0808">Transferase</keyword>
<dbReference type="PROSITE" id="PS00092">
    <property type="entry name" value="N6_MTASE"/>
    <property type="match status" value="1"/>
</dbReference>
<dbReference type="GO" id="GO:0005737">
    <property type="term" value="C:cytoplasm"/>
    <property type="evidence" value="ECO:0007669"/>
    <property type="project" value="TreeGrafter"/>
</dbReference>
<dbReference type="Gene3D" id="3.40.50.150">
    <property type="entry name" value="Vaccinia Virus protein VP39"/>
    <property type="match status" value="1"/>
</dbReference>
<dbReference type="Proteomes" id="UP000231343">
    <property type="component" value="Unassembled WGS sequence"/>
</dbReference>
<dbReference type="PANTHER" id="PTHR13370">
    <property type="entry name" value="RNA METHYLASE-RELATED"/>
    <property type="match status" value="1"/>
</dbReference>